<reference evidence="17" key="3">
    <citation type="submission" date="2025-09" db="UniProtKB">
        <authorList>
            <consortium name="Ensembl"/>
        </authorList>
    </citation>
    <scope>IDENTIFICATION</scope>
    <source>
        <strain evidence="17">Brown Norway</strain>
    </source>
</reference>
<accession>A0A8I6AAG4</accession>
<dbReference type="GO" id="GO:0042105">
    <property type="term" value="C:alpha-beta T cell receptor complex"/>
    <property type="evidence" value="ECO:0000318"/>
    <property type="project" value="GO_Central"/>
</dbReference>
<sequence length="271" mass="30731">MQWNAFWSILGLSLLAGCFLVQLPPELAGSLCLIPCSKCPSPWHRKYCYVTVGGKDLRCQFWSDRSTTLLVWNFRHSQHLLTHVSPACFPVGTCQEDIEDTVTDDGAQKQYEVSISGTSVELTCPLENEDNLKWEKNDKVLPDKNEKHLVLEDFSEVKDSGYYVCYTESSRKNTYLYLKARVCENCMEVDLTAVSIIIIVDICITLGLLMVVYYWSKKRKAKAKPVTRGTGTGGRPRGQNKERPPPVPNPDYEPIRKGQRDLYSGLNQRAV</sequence>
<evidence type="ECO:0000256" key="10">
    <source>
        <dbReference type="ARBA" id="ARBA00023170"/>
    </source>
</evidence>
<dbReference type="PANTHER" id="PTHR10570">
    <property type="entry name" value="T-CELL SURFACE GLYCOPROTEIN CD3 GAMMA CHAIN / DELTA CHAIN"/>
    <property type="match status" value="1"/>
</dbReference>
<dbReference type="GO" id="GO:0009966">
    <property type="term" value="P:regulation of signal transduction"/>
    <property type="evidence" value="ECO:0007669"/>
    <property type="project" value="UniProtKB-ARBA"/>
</dbReference>
<keyword evidence="11" id="KW-0393">Immunoglobulin domain</keyword>
<dbReference type="GO" id="GO:0009897">
    <property type="term" value="C:external side of plasma membrane"/>
    <property type="evidence" value="ECO:0000318"/>
    <property type="project" value="GO_Central"/>
</dbReference>
<dbReference type="InterPro" id="IPR007110">
    <property type="entry name" value="Ig-like_dom"/>
</dbReference>
<evidence type="ECO:0000256" key="15">
    <source>
        <dbReference type="SAM" id="SignalP"/>
    </source>
</evidence>
<keyword evidence="6" id="KW-0391">Immunity</keyword>
<dbReference type="GeneTree" id="ENSGT00940000153312"/>
<evidence type="ECO:0000256" key="5">
    <source>
        <dbReference type="ARBA" id="ARBA00022729"/>
    </source>
</evidence>
<name>A0A8I6AAG4_RAT</name>
<dbReference type="Proteomes" id="UP000002494">
    <property type="component" value="Chromosome 8"/>
</dbReference>
<evidence type="ECO:0000313" key="19">
    <source>
        <dbReference type="RGD" id="1309222"/>
    </source>
</evidence>
<dbReference type="SMART" id="SM00408">
    <property type="entry name" value="IGc2"/>
    <property type="match status" value="1"/>
</dbReference>
<evidence type="ECO:0000256" key="13">
    <source>
        <dbReference type="SAM" id="MobiDB-lite"/>
    </source>
</evidence>
<dbReference type="InterPro" id="IPR013783">
    <property type="entry name" value="Ig-like_fold"/>
</dbReference>
<dbReference type="RGD" id="1309222">
    <property type="gene designation" value="Cd3e"/>
</dbReference>
<protein>
    <recommendedName>
        <fullName evidence="2">T-cell surface glycoprotein CD3 epsilon chain</fullName>
    </recommendedName>
</protein>
<evidence type="ECO:0000313" key="17">
    <source>
        <dbReference type="Ensembl" id="ENSRNOP00000089736.2"/>
    </source>
</evidence>
<dbReference type="Reactome" id="R-RNO-202427">
    <property type="pathway name" value="Phosphorylation of CD3 and TCR zeta chains"/>
</dbReference>
<keyword evidence="8" id="KW-1064">Adaptive immunity</keyword>
<dbReference type="Reactome" id="R-RNO-198933">
    <property type="pathway name" value="Immunoregulatory interactions between a Lymphoid and a non-Lymphoid cell"/>
</dbReference>
<evidence type="ECO:0000256" key="4">
    <source>
        <dbReference type="ARBA" id="ARBA00022692"/>
    </source>
</evidence>
<evidence type="ECO:0000259" key="16">
    <source>
        <dbReference type="PROSITE" id="PS50835"/>
    </source>
</evidence>
<feature type="domain" description="Ig-like" evidence="16">
    <location>
        <begin position="86"/>
        <end position="175"/>
    </location>
</feature>
<keyword evidence="9 14" id="KW-0472">Membrane</keyword>
<dbReference type="Ensembl" id="ENSRNOT00000119549.2">
    <property type="protein sequence ID" value="ENSRNOP00000089736.2"/>
    <property type="gene ID" value="ENSRNOG00000016069.8"/>
</dbReference>
<dbReference type="GO" id="GO:0042102">
    <property type="term" value="P:positive regulation of T cell proliferation"/>
    <property type="evidence" value="ECO:0007669"/>
    <property type="project" value="UniProtKB-ARBA"/>
</dbReference>
<dbReference type="Reactome" id="R-RNO-389948">
    <property type="pathway name" value="Co-inhibition by PD-1"/>
</dbReference>
<keyword evidence="10" id="KW-0675">Receptor</keyword>
<evidence type="ECO:0000256" key="8">
    <source>
        <dbReference type="ARBA" id="ARBA00023130"/>
    </source>
</evidence>
<dbReference type="Gene3D" id="2.60.40.10">
    <property type="entry name" value="Immunoglobulins"/>
    <property type="match status" value="1"/>
</dbReference>
<dbReference type="InterPro" id="IPR015484">
    <property type="entry name" value="CD3_esu/gsu/dsu"/>
</dbReference>
<evidence type="ECO:0000256" key="12">
    <source>
        <dbReference type="ARBA" id="ARBA00049718"/>
    </source>
</evidence>
<dbReference type="AGR" id="RGD:1309222"/>
<dbReference type="Pfam" id="PF02189">
    <property type="entry name" value="ITAM"/>
    <property type="match status" value="1"/>
</dbReference>
<evidence type="ECO:0000256" key="14">
    <source>
        <dbReference type="SAM" id="Phobius"/>
    </source>
</evidence>
<comment type="subcellular location">
    <subcellularLocation>
        <location evidence="1">Cell membrane</location>
        <topology evidence="1">Single-pass type I membrane protein</topology>
    </subcellularLocation>
</comment>
<dbReference type="PANTHER" id="PTHR10570:SF9">
    <property type="entry name" value="T-CELL SURFACE GLYCOPROTEIN CD3 EPSILON CHAIN"/>
    <property type="match status" value="1"/>
</dbReference>
<evidence type="ECO:0000256" key="6">
    <source>
        <dbReference type="ARBA" id="ARBA00022859"/>
    </source>
</evidence>
<evidence type="ECO:0000256" key="3">
    <source>
        <dbReference type="ARBA" id="ARBA00022475"/>
    </source>
</evidence>
<dbReference type="GO" id="GO:0010628">
    <property type="term" value="P:positive regulation of gene expression"/>
    <property type="evidence" value="ECO:0007669"/>
    <property type="project" value="UniProtKB-ARBA"/>
</dbReference>
<dbReference type="SUPFAM" id="SSF48726">
    <property type="entry name" value="Immunoglobulin"/>
    <property type="match status" value="1"/>
</dbReference>
<dbReference type="SMART" id="SM00077">
    <property type="entry name" value="ITAM"/>
    <property type="match status" value="1"/>
</dbReference>
<dbReference type="GO" id="GO:0002250">
    <property type="term" value="P:adaptive immune response"/>
    <property type="evidence" value="ECO:0007669"/>
    <property type="project" value="UniProtKB-KW"/>
</dbReference>
<reference evidence="17" key="2">
    <citation type="submission" date="2025-08" db="UniProtKB">
        <authorList>
            <consortium name="Ensembl"/>
        </authorList>
    </citation>
    <scope>IDENTIFICATION</scope>
    <source>
        <strain evidence="17">Brown Norway</strain>
    </source>
</reference>
<evidence type="ECO:0000313" key="18">
    <source>
        <dbReference type="Proteomes" id="UP000002494"/>
    </source>
</evidence>
<dbReference type="GO" id="GO:0004888">
    <property type="term" value="F:transmembrane signaling receptor activity"/>
    <property type="evidence" value="ECO:0000318"/>
    <property type="project" value="GO_Central"/>
</dbReference>
<dbReference type="InterPro" id="IPR003598">
    <property type="entry name" value="Ig_sub2"/>
</dbReference>
<proteinExistence type="predicted"/>
<dbReference type="PROSITE" id="PS51055">
    <property type="entry name" value="ITAM_1"/>
    <property type="match status" value="1"/>
</dbReference>
<feature type="region of interest" description="Disordered" evidence="13">
    <location>
        <begin position="225"/>
        <end position="271"/>
    </location>
</feature>
<keyword evidence="5 15" id="KW-0732">Signal</keyword>
<evidence type="ECO:0000256" key="2">
    <source>
        <dbReference type="ARBA" id="ARBA00021773"/>
    </source>
</evidence>
<dbReference type="Reactome" id="R-RNO-202433">
    <property type="pathway name" value="Generation of second messenger molecules"/>
</dbReference>
<dbReference type="GO" id="GO:0050852">
    <property type="term" value="P:T cell receptor signaling pathway"/>
    <property type="evidence" value="ECO:0007669"/>
    <property type="project" value="UniProtKB-ARBA"/>
</dbReference>
<dbReference type="Pfam" id="PF16681">
    <property type="entry name" value="Ig_5"/>
    <property type="match status" value="1"/>
</dbReference>
<keyword evidence="7 14" id="KW-1133">Transmembrane helix</keyword>
<keyword evidence="3" id="KW-1003">Cell membrane</keyword>
<gene>
    <name evidence="17 19" type="primary">Cd3e</name>
</gene>
<keyword evidence="18" id="KW-1185">Reference proteome</keyword>
<evidence type="ECO:0000256" key="1">
    <source>
        <dbReference type="ARBA" id="ARBA00004251"/>
    </source>
</evidence>
<dbReference type="AlphaFoldDB" id="A0A8I6AAG4"/>
<dbReference type="Reactome" id="R-RNO-202424">
    <property type="pathway name" value="Downstream TCR signaling"/>
</dbReference>
<feature type="signal peptide" evidence="15">
    <location>
        <begin position="1"/>
        <end position="20"/>
    </location>
</feature>
<reference evidence="17" key="1">
    <citation type="submission" date="2024-01" db="EMBL/GenBank/DDBJ databases">
        <title>GRCr8: a new rat reference genome assembly contstructed from accurate long reads and long range scaffolding.</title>
        <authorList>
            <person name="Doris P.A."/>
            <person name="Kalbfleisch T."/>
            <person name="Li K."/>
            <person name="Howe K."/>
            <person name="Wood J."/>
        </authorList>
    </citation>
    <scope>NUCLEOTIDE SEQUENCE [LARGE SCALE GENOMIC DNA]</scope>
    <source>
        <strain evidence="17">Brown Norway</strain>
    </source>
</reference>
<evidence type="ECO:0000256" key="9">
    <source>
        <dbReference type="ARBA" id="ARBA00023136"/>
    </source>
</evidence>
<dbReference type="InterPro" id="IPR003110">
    <property type="entry name" value="Phos_immunorcpt_sig_ITAM"/>
</dbReference>
<dbReference type="GO" id="GO:0007166">
    <property type="term" value="P:cell surface receptor signaling pathway"/>
    <property type="evidence" value="ECO:0000318"/>
    <property type="project" value="GO_Central"/>
</dbReference>
<dbReference type="InterPro" id="IPR036179">
    <property type="entry name" value="Ig-like_dom_sf"/>
</dbReference>
<dbReference type="FunCoup" id="A0A8I6AAG4">
    <property type="interactions" value="180"/>
</dbReference>
<comment type="subunit">
    <text evidence="12">The TCR-CD3 complex is composed of a CD3D/CD3E and a CD3G/CD3E heterodimers that preferentially associate with TCRalpha and TCRbeta, respectively, to form TCRalpha/CD3E/CD3G and TCRbeta/CD3G/CD3E trimers. In turn, the hexamer interacts with CD3Z homodimer to form the TCR-CD3 complex. Alternatively, TCRalpha and TCRbeta can be replaced by TCRgamma and TCRdelta. Interacts with CD6. Interacts (via Proline-rich sequence) with NCK1; the interaction is ligand dependent but independent of tyrosine kinase activation.</text>
</comment>
<dbReference type="PROSITE" id="PS50835">
    <property type="entry name" value="IG_LIKE"/>
    <property type="match status" value="1"/>
</dbReference>
<dbReference type="Reactome" id="R-RNO-202430">
    <property type="pathway name" value="Translocation of ZAP-70 to Immunological synapse"/>
</dbReference>
<evidence type="ECO:0000256" key="11">
    <source>
        <dbReference type="ARBA" id="ARBA00023319"/>
    </source>
</evidence>
<keyword evidence="4 14" id="KW-0812">Transmembrane</keyword>
<organism evidence="17 18">
    <name type="scientific">Rattus norvegicus</name>
    <name type="common">Rat</name>
    <dbReference type="NCBI Taxonomy" id="10116"/>
    <lineage>
        <taxon>Eukaryota</taxon>
        <taxon>Metazoa</taxon>
        <taxon>Chordata</taxon>
        <taxon>Craniata</taxon>
        <taxon>Vertebrata</taxon>
        <taxon>Euteleostomi</taxon>
        <taxon>Mammalia</taxon>
        <taxon>Eutheria</taxon>
        <taxon>Euarchontoglires</taxon>
        <taxon>Glires</taxon>
        <taxon>Rodentia</taxon>
        <taxon>Myomorpha</taxon>
        <taxon>Muroidea</taxon>
        <taxon>Muridae</taxon>
        <taxon>Murinae</taxon>
        <taxon>Rattus</taxon>
    </lineage>
</organism>
<evidence type="ECO:0000256" key="7">
    <source>
        <dbReference type="ARBA" id="ARBA00022989"/>
    </source>
</evidence>
<feature type="transmembrane region" description="Helical" evidence="14">
    <location>
        <begin position="191"/>
        <end position="215"/>
    </location>
</feature>
<dbReference type="GO" id="GO:0045059">
    <property type="term" value="P:positive thymic T cell selection"/>
    <property type="evidence" value="ECO:0000318"/>
    <property type="project" value="GO_Central"/>
</dbReference>
<feature type="chain" id="PRO_5045116026" description="T-cell surface glycoprotein CD3 epsilon chain" evidence="15">
    <location>
        <begin position="21"/>
        <end position="271"/>
    </location>
</feature>